<gene>
    <name evidence="1" type="ORF">LBLM1_00970</name>
</gene>
<dbReference type="Proteomes" id="UP000003645">
    <property type="component" value="Chromosome"/>
</dbReference>
<protein>
    <submittedName>
        <fullName evidence="1">Uncharacterized protein</fullName>
    </submittedName>
</protein>
<dbReference type="HOGENOM" id="CLU_741446_0_0_9"/>
<evidence type="ECO:0000313" key="1">
    <source>
        <dbReference type="EMBL" id="AJT49814.1"/>
    </source>
</evidence>
<proteinExistence type="predicted"/>
<reference evidence="1 2" key="1">
    <citation type="journal article" date="2012" name="J. Bacteriol.">
        <title>Genome sequence of Lactobacillus mucosae LM1, isolated from piglet feces.</title>
        <authorList>
            <person name="Lee J.H."/>
            <person name="Valeriano V.D."/>
            <person name="Shin Y.R."/>
            <person name="Chae J.P."/>
            <person name="Kim G.B."/>
            <person name="Ham J.S."/>
            <person name="Chun J."/>
            <person name="Kang D.K."/>
        </authorList>
    </citation>
    <scope>NUCLEOTIDE SEQUENCE [LARGE SCALE GENOMIC DNA]</scope>
    <source>
        <strain evidence="1 2">LM1</strain>
    </source>
</reference>
<dbReference type="AlphaFoldDB" id="A0A0D4CIC4"/>
<dbReference type="KEGG" id="lmu:LBLM1_00970"/>
<sequence length="376" mass="43453">MSKITFAQLVKVILTEIPDSTQEEKLSKLFDWLADSSVNRENITISKTTASRILNDKGFSKAADSLKNRFKSEEEFEKALRQSITDDSLTSLSDWLNKNKITDGSKKVYPSTAPKVIYKELEEMITDIALNKTSSKFLGYSGNSQNTYSDKAHYNSMFKDISDIFIARFPDSKEFQNSFSVLATHSNKVNSEVIKIDKRYWQTIKGKINKSLLIVTRVRYTLQDTVKQNNHPFGKLANEELPVHIDDEENYNIRRDKNGIAYYIDQQGRKLKKDDKPVKAFKTIAELNPPIPDFAYLCEITSSKELKIPDSDNLIIQLTCHQIAKIHYNVIWNYRQYFGIPDDIFFNSSNDNNYQYISNIDILNRLKRILMADCKK</sequence>
<accession>A0A0D4CIC4</accession>
<organism evidence="1 2">
    <name type="scientific">Limosilactobacillus mucosae LM1</name>
    <dbReference type="NCBI Taxonomy" id="1130798"/>
    <lineage>
        <taxon>Bacteria</taxon>
        <taxon>Bacillati</taxon>
        <taxon>Bacillota</taxon>
        <taxon>Bacilli</taxon>
        <taxon>Lactobacillales</taxon>
        <taxon>Lactobacillaceae</taxon>
        <taxon>Limosilactobacillus</taxon>
    </lineage>
</organism>
<keyword evidence="2" id="KW-1185">Reference proteome</keyword>
<dbReference type="RefSeq" id="WP_045025296.1">
    <property type="nucleotide sequence ID" value="NZ_CP011013.1"/>
</dbReference>
<evidence type="ECO:0000313" key="2">
    <source>
        <dbReference type="Proteomes" id="UP000003645"/>
    </source>
</evidence>
<name>A0A0D4CIC4_LIMMU</name>
<dbReference type="EMBL" id="CP011013">
    <property type="protein sequence ID" value="AJT49814.1"/>
    <property type="molecule type" value="Genomic_DNA"/>
</dbReference>